<keyword evidence="1" id="KW-0812">Transmembrane</keyword>
<organism evidence="3 4">
    <name type="scientific">Morchella conica CCBAS932</name>
    <dbReference type="NCBI Taxonomy" id="1392247"/>
    <lineage>
        <taxon>Eukaryota</taxon>
        <taxon>Fungi</taxon>
        <taxon>Dikarya</taxon>
        <taxon>Ascomycota</taxon>
        <taxon>Pezizomycotina</taxon>
        <taxon>Pezizomycetes</taxon>
        <taxon>Pezizales</taxon>
        <taxon>Morchellaceae</taxon>
        <taxon>Morchella</taxon>
    </lineage>
</organism>
<protein>
    <submittedName>
        <fullName evidence="3">Uncharacterized protein</fullName>
    </submittedName>
</protein>
<feature type="signal peptide" evidence="2">
    <location>
        <begin position="1"/>
        <end position="22"/>
    </location>
</feature>
<evidence type="ECO:0000313" key="3">
    <source>
        <dbReference type="EMBL" id="RPB09957.1"/>
    </source>
</evidence>
<feature type="transmembrane region" description="Helical" evidence="1">
    <location>
        <begin position="192"/>
        <end position="214"/>
    </location>
</feature>
<sequence length="385" mass="42839">MPTPKYLSTFIILATLTTSAAAQDNTCSLSGNPDLYGLGIRIGFYSQLVATCFANTFIPSETRGAQTVNLWFQFSLFVGLVFQAAREGTGFYAVESYIVVILLSGVVFTTFSYFFIYLAISRDDDKNGIFGGAVFTMICFIILLAGLHSYSLWFWWRGMDRMGVGACTTHGFFMARVDLFGWFRTVNKVFNIWMMVALILGCISLVIVVTMIAVSESQLLSSRKKEENFVLYWVDVLLEPFQEPEWSRNGNFLIEMRSGAQMQQTQNQTGSVTSGFQINSGPINGQEYKQNKRLSPGEILFWYVAGSLFGFGGIGIIIISVECSLRWNQVSGVGDLDSVGQLIPFVVGIGTLLQIFKNIYLQARRNWKKLGKGSGFPIHLQAVAS</sequence>
<keyword evidence="1" id="KW-1133">Transmembrane helix</keyword>
<feature type="transmembrane region" description="Helical" evidence="1">
    <location>
        <begin position="299"/>
        <end position="321"/>
    </location>
</feature>
<keyword evidence="4" id="KW-1185">Reference proteome</keyword>
<feature type="transmembrane region" description="Helical" evidence="1">
    <location>
        <begin position="341"/>
        <end position="360"/>
    </location>
</feature>
<dbReference type="OrthoDB" id="3945378at2759"/>
<evidence type="ECO:0000313" key="4">
    <source>
        <dbReference type="Proteomes" id="UP000277580"/>
    </source>
</evidence>
<feature type="transmembrane region" description="Helical" evidence="1">
    <location>
        <begin position="70"/>
        <end position="85"/>
    </location>
</feature>
<dbReference type="InParanoid" id="A0A3N4KHE4"/>
<accession>A0A3N4KHE4</accession>
<feature type="transmembrane region" description="Helical" evidence="1">
    <location>
        <begin position="132"/>
        <end position="156"/>
    </location>
</feature>
<dbReference type="Proteomes" id="UP000277580">
    <property type="component" value="Unassembled WGS sequence"/>
</dbReference>
<name>A0A3N4KHE4_9PEZI</name>
<dbReference type="STRING" id="1392247.A0A3N4KHE4"/>
<keyword evidence="1" id="KW-0472">Membrane</keyword>
<dbReference type="AlphaFoldDB" id="A0A3N4KHE4"/>
<feature type="chain" id="PRO_5018291773" evidence="2">
    <location>
        <begin position="23"/>
        <end position="385"/>
    </location>
</feature>
<feature type="transmembrane region" description="Helical" evidence="1">
    <location>
        <begin position="38"/>
        <end position="58"/>
    </location>
</feature>
<proteinExistence type="predicted"/>
<dbReference type="EMBL" id="ML119147">
    <property type="protein sequence ID" value="RPB09957.1"/>
    <property type="molecule type" value="Genomic_DNA"/>
</dbReference>
<evidence type="ECO:0000256" key="1">
    <source>
        <dbReference type="SAM" id="Phobius"/>
    </source>
</evidence>
<evidence type="ECO:0000256" key="2">
    <source>
        <dbReference type="SAM" id="SignalP"/>
    </source>
</evidence>
<feature type="transmembrane region" description="Helical" evidence="1">
    <location>
        <begin position="97"/>
        <end position="120"/>
    </location>
</feature>
<gene>
    <name evidence="3" type="ORF">P167DRAFT_538066</name>
</gene>
<keyword evidence="2" id="KW-0732">Signal</keyword>
<reference evidence="3 4" key="1">
    <citation type="journal article" date="2018" name="Nat. Ecol. Evol.">
        <title>Pezizomycetes genomes reveal the molecular basis of ectomycorrhizal truffle lifestyle.</title>
        <authorList>
            <person name="Murat C."/>
            <person name="Payen T."/>
            <person name="Noel B."/>
            <person name="Kuo A."/>
            <person name="Morin E."/>
            <person name="Chen J."/>
            <person name="Kohler A."/>
            <person name="Krizsan K."/>
            <person name="Balestrini R."/>
            <person name="Da Silva C."/>
            <person name="Montanini B."/>
            <person name="Hainaut M."/>
            <person name="Levati E."/>
            <person name="Barry K.W."/>
            <person name="Belfiori B."/>
            <person name="Cichocki N."/>
            <person name="Clum A."/>
            <person name="Dockter R.B."/>
            <person name="Fauchery L."/>
            <person name="Guy J."/>
            <person name="Iotti M."/>
            <person name="Le Tacon F."/>
            <person name="Lindquist E.A."/>
            <person name="Lipzen A."/>
            <person name="Malagnac F."/>
            <person name="Mello A."/>
            <person name="Molinier V."/>
            <person name="Miyauchi S."/>
            <person name="Poulain J."/>
            <person name="Riccioni C."/>
            <person name="Rubini A."/>
            <person name="Sitrit Y."/>
            <person name="Splivallo R."/>
            <person name="Traeger S."/>
            <person name="Wang M."/>
            <person name="Zifcakova L."/>
            <person name="Wipf D."/>
            <person name="Zambonelli A."/>
            <person name="Paolocci F."/>
            <person name="Nowrousian M."/>
            <person name="Ottonello S."/>
            <person name="Baldrian P."/>
            <person name="Spatafora J.W."/>
            <person name="Henrissat B."/>
            <person name="Nagy L.G."/>
            <person name="Aury J.M."/>
            <person name="Wincker P."/>
            <person name="Grigoriev I.V."/>
            <person name="Bonfante P."/>
            <person name="Martin F.M."/>
        </authorList>
    </citation>
    <scope>NUCLEOTIDE SEQUENCE [LARGE SCALE GENOMIC DNA]</scope>
    <source>
        <strain evidence="3 4">CCBAS932</strain>
    </source>
</reference>